<name>A0A1S9S0G3_PENBI</name>
<dbReference type="InterPro" id="IPR013766">
    <property type="entry name" value="Thioredoxin_domain"/>
</dbReference>
<gene>
    <name evidence="4" type="ORF">PEBR_01430</name>
</gene>
<proteinExistence type="inferred from homology"/>
<dbReference type="CDD" id="cd02947">
    <property type="entry name" value="TRX_family"/>
    <property type="match status" value="1"/>
</dbReference>
<evidence type="ECO:0000256" key="1">
    <source>
        <dbReference type="ARBA" id="ARBA00008987"/>
    </source>
</evidence>
<protein>
    <submittedName>
        <fullName evidence="4">Thioredoxin</fullName>
    </submittedName>
</protein>
<dbReference type="InterPro" id="IPR036249">
    <property type="entry name" value="Thioredoxin-like_sf"/>
</dbReference>
<dbReference type="SUPFAM" id="SSF52833">
    <property type="entry name" value="Thioredoxin-like"/>
    <property type="match status" value="1"/>
</dbReference>
<accession>A0A1S9S0G3</accession>
<sequence>MELSTLLIITALFIGKRPRKYLTFTHVAWLQRHDSLSYKATLTEDPADMSLAFRIYQSRSAASTPIMSHGKVSDIDNDVIFKALTSSGPVLVDFYATWCGPCKAVAPKVGEFSEKYQNVRFLQVDVDKMRGVAQQFQITAMPTFVMLKDGQEVQRVRGADLKSIDDWLQKQ</sequence>
<dbReference type="PROSITE" id="PS00194">
    <property type="entry name" value="THIOREDOXIN_1"/>
    <property type="match status" value="1"/>
</dbReference>
<dbReference type="Pfam" id="PF00085">
    <property type="entry name" value="Thioredoxin"/>
    <property type="match status" value="1"/>
</dbReference>
<keyword evidence="2" id="KW-1015">Disulfide bond</keyword>
<evidence type="ECO:0000313" key="4">
    <source>
        <dbReference type="EMBL" id="OOQ91215.1"/>
    </source>
</evidence>
<dbReference type="Proteomes" id="UP000190744">
    <property type="component" value="Unassembled WGS sequence"/>
</dbReference>
<dbReference type="PROSITE" id="PS51352">
    <property type="entry name" value="THIOREDOXIN_2"/>
    <property type="match status" value="1"/>
</dbReference>
<dbReference type="PANTHER" id="PTHR46115">
    <property type="entry name" value="THIOREDOXIN-LIKE PROTEIN 1"/>
    <property type="match status" value="1"/>
</dbReference>
<comment type="similarity">
    <text evidence="1">Belongs to the thioredoxin family.</text>
</comment>
<evidence type="ECO:0000259" key="3">
    <source>
        <dbReference type="PROSITE" id="PS51352"/>
    </source>
</evidence>
<reference evidence="5" key="1">
    <citation type="submission" date="2015-09" db="EMBL/GenBank/DDBJ databases">
        <authorList>
            <person name="Fill T.P."/>
            <person name="Baretta J.F."/>
            <person name="de Almeida L.G."/>
            <person name="Rocha M."/>
            <person name="de Souza D.H."/>
            <person name="Malavazi I."/>
            <person name="Cerdeira L.T."/>
            <person name="Hong H."/>
            <person name="Samborskyy M."/>
            <person name="de Vasconcelos A.T."/>
            <person name="Leadlay P."/>
            <person name="Rodrigues-Filho E."/>
        </authorList>
    </citation>
    <scope>NUCLEOTIDE SEQUENCE [LARGE SCALE GENOMIC DNA]</scope>
    <source>
        <strain evidence="5">LaBioMMi 136</strain>
    </source>
</reference>
<dbReference type="AlphaFoldDB" id="A0A1S9S0G3"/>
<evidence type="ECO:0000256" key="2">
    <source>
        <dbReference type="ARBA" id="ARBA00023157"/>
    </source>
</evidence>
<organism evidence="4 5">
    <name type="scientific">Penicillium brasilianum</name>
    <dbReference type="NCBI Taxonomy" id="104259"/>
    <lineage>
        <taxon>Eukaryota</taxon>
        <taxon>Fungi</taxon>
        <taxon>Dikarya</taxon>
        <taxon>Ascomycota</taxon>
        <taxon>Pezizomycotina</taxon>
        <taxon>Eurotiomycetes</taxon>
        <taxon>Eurotiomycetidae</taxon>
        <taxon>Eurotiales</taxon>
        <taxon>Aspergillaceae</taxon>
        <taxon>Penicillium</taxon>
    </lineage>
</organism>
<dbReference type="Gene3D" id="3.40.30.10">
    <property type="entry name" value="Glutaredoxin"/>
    <property type="match status" value="1"/>
</dbReference>
<evidence type="ECO:0000313" key="5">
    <source>
        <dbReference type="Proteomes" id="UP000190744"/>
    </source>
</evidence>
<dbReference type="PRINTS" id="PR00421">
    <property type="entry name" value="THIOREDOXIN"/>
</dbReference>
<dbReference type="InterPro" id="IPR017937">
    <property type="entry name" value="Thioredoxin_CS"/>
</dbReference>
<comment type="caution">
    <text evidence="4">The sequence shown here is derived from an EMBL/GenBank/DDBJ whole genome shotgun (WGS) entry which is preliminary data.</text>
</comment>
<dbReference type="EMBL" id="LJBN01000013">
    <property type="protein sequence ID" value="OOQ91215.1"/>
    <property type="molecule type" value="Genomic_DNA"/>
</dbReference>
<feature type="domain" description="Thioredoxin" evidence="3">
    <location>
        <begin position="53"/>
        <end position="171"/>
    </location>
</feature>